<name>A0A1D2YXB6_9BACI</name>
<evidence type="ECO:0000256" key="5">
    <source>
        <dbReference type="ARBA" id="ARBA00023136"/>
    </source>
</evidence>
<dbReference type="InterPro" id="IPR002797">
    <property type="entry name" value="Polysacc_synth"/>
</dbReference>
<dbReference type="PIRSF" id="PIRSF038958">
    <property type="entry name" value="PG_synth_SpoVB"/>
    <property type="match status" value="1"/>
</dbReference>
<evidence type="ECO:0000256" key="2">
    <source>
        <dbReference type="ARBA" id="ARBA00022475"/>
    </source>
</evidence>
<comment type="caution">
    <text evidence="7">The sequence shown here is derived from an EMBL/GenBank/DDBJ whole genome shotgun (WGS) entry which is preliminary data.</text>
</comment>
<reference evidence="7 8" key="1">
    <citation type="submission" date="2016-09" db="EMBL/GenBank/DDBJ databases">
        <title>Draft genome sequence for the type strain of Vulcanibacillus modesticaldus BR, a strictly anaerobic, moderately thermophilic, and nitrate-reducing bacterium from deep sea-hydrothermal vents of the Mid-Atlantic Ridge.</title>
        <authorList>
            <person name="Abin C.A."/>
            <person name="Hollibaugh J.T."/>
        </authorList>
    </citation>
    <scope>NUCLEOTIDE SEQUENCE [LARGE SCALE GENOMIC DNA]</scope>
    <source>
        <strain evidence="7 8">BR</strain>
    </source>
</reference>
<feature type="transmembrane region" description="Helical" evidence="6">
    <location>
        <begin position="345"/>
        <end position="364"/>
    </location>
</feature>
<gene>
    <name evidence="7" type="ORF">BHF71_05180</name>
</gene>
<protein>
    <submittedName>
        <fullName evidence="7">Uncharacterized protein</fullName>
    </submittedName>
</protein>
<dbReference type="PANTHER" id="PTHR30250:SF29">
    <property type="entry name" value="POLYSACCHARIDE BIOSYNTHESIS PROTEIN C-TERMINAL DOMAIN-CONTAINING PROTEIN"/>
    <property type="match status" value="1"/>
</dbReference>
<feature type="transmembrane region" description="Helical" evidence="6">
    <location>
        <begin position="122"/>
        <end position="142"/>
    </location>
</feature>
<evidence type="ECO:0000256" key="6">
    <source>
        <dbReference type="SAM" id="Phobius"/>
    </source>
</evidence>
<dbReference type="EMBL" id="MIJF01000003">
    <property type="protein sequence ID" value="OEG00298.1"/>
    <property type="molecule type" value="Genomic_DNA"/>
</dbReference>
<feature type="transmembrane region" description="Helical" evidence="6">
    <location>
        <begin position="384"/>
        <end position="402"/>
    </location>
</feature>
<comment type="subcellular location">
    <subcellularLocation>
        <location evidence="1">Cell membrane</location>
        <topology evidence="1">Multi-pass membrane protein</topology>
    </subcellularLocation>
</comment>
<dbReference type="PANTHER" id="PTHR30250">
    <property type="entry name" value="PST FAMILY PREDICTED COLANIC ACID TRANSPORTER"/>
    <property type="match status" value="1"/>
</dbReference>
<evidence type="ECO:0000256" key="1">
    <source>
        <dbReference type="ARBA" id="ARBA00004651"/>
    </source>
</evidence>
<dbReference type="CDD" id="cd13124">
    <property type="entry name" value="MATE_SpoVB_like"/>
    <property type="match status" value="1"/>
</dbReference>
<dbReference type="Proteomes" id="UP000243739">
    <property type="component" value="Unassembled WGS sequence"/>
</dbReference>
<keyword evidence="3 6" id="KW-0812">Transmembrane</keyword>
<feature type="transmembrane region" description="Helical" evidence="6">
    <location>
        <begin position="51"/>
        <end position="69"/>
    </location>
</feature>
<feature type="transmembrane region" description="Helical" evidence="6">
    <location>
        <begin position="184"/>
        <end position="210"/>
    </location>
</feature>
<feature type="transmembrane region" description="Helical" evidence="6">
    <location>
        <begin position="470"/>
        <end position="492"/>
    </location>
</feature>
<feature type="transmembrane region" description="Helical" evidence="6">
    <location>
        <begin position="242"/>
        <end position="262"/>
    </location>
</feature>
<organism evidence="7 8">
    <name type="scientific">Vulcanibacillus modesticaldus</name>
    <dbReference type="NCBI Taxonomy" id="337097"/>
    <lineage>
        <taxon>Bacteria</taxon>
        <taxon>Bacillati</taxon>
        <taxon>Bacillota</taxon>
        <taxon>Bacilli</taxon>
        <taxon>Bacillales</taxon>
        <taxon>Bacillaceae</taxon>
        <taxon>Vulcanibacillus</taxon>
    </lineage>
</organism>
<keyword evidence="2" id="KW-1003">Cell membrane</keyword>
<sequence>MGSKSRQSFVTGAAILGAAALTSKLLGAIYRIPYQNITGDVGLAAYNKVYPLYSMLLIMATAGFPLAISKIVAERLALGDKIGARRVLNISVYVLSVTGFIFFALLFFGASSIARWMGNPELTIVIKSVSFALLIVPTMAAIRGYYQGHQYMIPTANSQIVEQIVRVITILILSYWFINNGYSVYYAAAGATFGAVTGAIFAFLVLLLYWKKTNQITDEMILESGKIHIGKQEDTTQVIKKILYYSIPIALGSIILPFFQIVDSFSVSNVIALSVTKSKFLFGTYLKGQMLANFTEYWFGIYSRGQALIQFAAFFATSLSIALVPAVSGAKAKNDMDLVAKGTELALRLTLMIGLPASIGLAVLAEPVNIMLYKDNVGTDTMAILAFTTIFSTLFMTSSGILQGIGKVMLPAKNLLIAVIFKLVLNITLVYYISINGAAIATVTAYGLAATLNIVSIMRYIDIKISFSNFILKPVIATLMMGLFVFISKILIQVGLEPIILSERLLMAIIALTSVGIGVLSFVVSLFISGAITRQDLNRIPKYGQKMIKLADKVKILKG</sequence>
<accession>A0A1D2YXB6</accession>
<dbReference type="STRING" id="337097.BHF71_05180"/>
<dbReference type="GO" id="GO:0005886">
    <property type="term" value="C:plasma membrane"/>
    <property type="evidence" value="ECO:0007669"/>
    <property type="project" value="UniProtKB-SubCell"/>
</dbReference>
<keyword evidence="5 6" id="KW-0472">Membrane</keyword>
<feature type="transmembrane region" description="Helical" evidence="6">
    <location>
        <begin position="504"/>
        <end position="532"/>
    </location>
</feature>
<dbReference type="InterPro" id="IPR024923">
    <property type="entry name" value="PG_synth_SpoVB"/>
</dbReference>
<dbReference type="RefSeq" id="WP_069655834.1">
    <property type="nucleotide sequence ID" value="NZ_MIJF01000003.1"/>
</dbReference>
<keyword evidence="8" id="KW-1185">Reference proteome</keyword>
<feature type="transmembrane region" description="Helical" evidence="6">
    <location>
        <begin position="307"/>
        <end position="324"/>
    </location>
</feature>
<dbReference type="Pfam" id="PF01943">
    <property type="entry name" value="Polysacc_synt"/>
    <property type="match status" value="1"/>
</dbReference>
<evidence type="ECO:0000256" key="4">
    <source>
        <dbReference type="ARBA" id="ARBA00022989"/>
    </source>
</evidence>
<feature type="transmembrane region" description="Helical" evidence="6">
    <location>
        <begin position="439"/>
        <end position="458"/>
    </location>
</feature>
<feature type="transmembrane region" description="Helical" evidence="6">
    <location>
        <begin position="414"/>
        <end position="433"/>
    </location>
</feature>
<keyword evidence="4 6" id="KW-1133">Transmembrane helix</keyword>
<evidence type="ECO:0000256" key="3">
    <source>
        <dbReference type="ARBA" id="ARBA00022692"/>
    </source>
</evidence>
<proteinExistence type="predicted"/>
<dbReference type="OrthoDB" id="9775950at2"/>
<evidence type="ECO:0000313" key="7">
    <source>
        <dbReference type="EMBL" id="OEG00298.1"/>
    </source>
</evidence>
<dbReference type="AlphaFoldDB" id="A0A1D2YXB6"/>
<evidence type="ECO:0000313" key="8">
    <source>
        <dbReference type="Proteomes" id="UP000243739"/>
    </source>
</evidence>
<feature type="transmembrane region" description="Helical" evidence="6">
    <location>
        <begin position="90"/>
        <end position="110"/>
    </location>
</feature>
<feature type="transmembrane region" description="Helical" evidence="6">
    <location>
        <begin position="163"/>
        <end position="178"/>
    </location>
</feature>
<dbReference type="InterPro" id="IPR050833">
    <property type="entry name" value="Poly_Biosynth_Transport"/>
</dbReference>